<dbReference type="PANTHER" id="PTHR38149:SF1">
    <property type="entry name" value="ATPASE"/>
    <property type="match status" value="1"/>
</dbReference>
<feature type="domain" description="ATPase of the ABC class C-terminal" evidence="1">
    <location>
        <begin position="268"/>
        <end position="481"/>
    </location>
</feature>
<evidence type="ECO:0000313" key="3">
    <source>
        <dbReference type="Proteomes" id="UP000693970"/>
    </source>
</evidence>
<keyword evidence="2" id="KW-0067">ATP-binding</keyword>
<keyword evidence="2" id="KW-0547">Nucleotide-binding</keyword>
<reference evidence="2" key="2">
    <citation type="submission" date="2021-04" db="EMBL/GenBank/DDBJ databases">
        <authorList>
            <person name="Podell S."/>
        </authorList>
    </citation>
    <scope>NUCLEOTIDE SEQUENCE</scope>
    <source>
        <strain evidence="2">Hildebrandi</strain>
    </source>
</reference>
<proteinExistence type="predicted"/>
<sequence>MRDFSSMWSVDFLVDPLESRHRYHHSNGITNGSKTASFLVTACIPLKDFFGDIHQTSYQEVQQAGGRAAQVAIADFCARYFVRQECKELKEIDNNFRSVSLETLDQALLYSKRRQRYQNGSKVCPPYVVERSDFYCQDDNLNLILRINCCTNHGTPNLQDVKDTCTIPCQQLLFKIFSRDSLIPELLHHIACIVLQQRIRQQLMTMEAVAFLGNGSILPRKSGKSHAPMASPPAVPFQAPKDSRMSQSISIDMGPLAKYLAKSTTPSLQVNNHNRVTLSGLVVPGGITLICGGGYHGKSTTLQAIAMGVYDKIPGDGREWCVSVSSAVTVRAEDGRYVNNCNISAFISNLPTPPGVTKAMDTKHFSSEDASGSTSQAANVVEAMEMGATAMLVDEDISAANFMARDGRMRALVMDESITPLLYRVNSLYQTHKISSVVVVGGVGDWLDVPHNVLLLDKYVAYDATKKAQSISYQFSYGHVQYAGRGVVHRLEWDRSGTPIPRRPVDSFAQQYGSDVSVSILDGGHVLSLHRDNDDSDSDAMQVIDDDEEGCADASRIQQFLSRKQLYASGVCVAWLLQRAPNNPHAGLQSLLQQLDDLLDNGGINQILQDLREERNGSKHSKAWIHTLETVGYLERPRIFEIGQVLTRLHGIKMEEIQVEDDGQEEAARLEEERKRKALAELWAKRKSKSIE</sequence>
<dbReference type="AlphaFoldDB" id="A0A9K3LJQ4"/>
<dbReference type="Pfam" id="PF09818">
    <property type="entry name" value="ABC_ATPase"/>
    <property type="match status" value="2"/>
</dbReference>
<organism evidence="2 3">
    <name type="scientific">Nitzschia inconspicua</name>
    <dbReference type="NCBI Taxonomy" id="303405"/>
    <lineage>
        <taxon>Eukaryota</taxon>
        <taxon>Sar</taxon>
        <taxon>Stramenopiles</taxon>
        <taxon>Ochrophyta</taxon>
        <taxon>Bacillariophyta</taxon>
        <taxon>Bacillariophyceae</taxon>
        <taxon>Bacillariophycidae</taxon>
        <taxon>Bacillariales</taxon>
        <taxon>Bacillariaceae</taxon>
        <taxon>Nitzschia</taxon>
    </lineage>
</organism>
<reference evidence="2" key="1">
    <citation type="journal article" date="2021" name="Sci. Rep.">
        <title>Diploid genomic architecture of Nitzschia inconspicua, an elite biomass production diatom.</title>
        <authorList>
            <person name="Oliver A."/>
            <person name="Podell S."/>
            <person name="Pinowska A."/>
            <person name="Traller J.C."/>
            <person name="Smith S.R."/>
            <person name="McClure R."/>
            <person name="Beliaev A."/>
            <person name="Bohutskyi P."/>
            <person name="Hill E.A."/>
            <person name="Rabines A."/>
            <person name="Zheng H."/>
            <person name="Allen L.Z."/>
            <person name="Kuo A."/>
            <person name="Grigoriev I.V."/>
            <person name="Allen A.E."/>
            <person name="Hazlebeck D."/>
            <person name="Allen E.E."/>
        </authorList>
    </citation>
    <scope>NUCLEOTIDE SEQUENCE</scope>
    <source>
        <strain evidence="2">Hildebrandi</strain>
    </source>
</reference>
<evidence type="ECO:0000313" key="2">
    <source>
        <dbReference type="EMBL" id="KAG7362958.1"/>
    </source>
</evidence>
<name>A0A9K3LJQ4_9STRA</name>
<gene>
    <name evidence="2" type="ORF">IV203_026318</name>
</gene>
<dbReference type="Proteomes" id="UP000693970">
    <property type="component" value="Unassembled WGS sequence"/>
</dbReference>
<evidence type="ECO:0000259" key="1">
    <source>
        <dbReference type="Pfam" id="PF09818"/>
    </source>
</evidence>
<dbReference type="OrthoDB" id="189459at2759"/>
<dbReference type="EMBL" id="JAGRRH010000010">
    <property type="protein sequence ID" value="KAG7362958.1"/>
    <property type="molecule type" value="Genomic_DNA"/>
</dbReference>
<comment type="caution">
    <text evidence="2">The sequence shown here is derived from an EMBL/GenBank/DDBJ whole genome shotgun (WGS) entry which is preliminary data.</text>
</comment>
<keyword evidence="3" id="KW-1185">Reference proteome</keyword>
<feature type="domain" description="ATPase of the ABC class C-terminal" evidence="1">
    <location>
        <begin position="185"/>
        <end position="246"/>
    </location>
</feature>
<dbReference type="PANTHER" id="PTHR38149">
    <property type="entry name" value="ATPASE"/>
    <property type="match status" value="1"/>
</dbReference>
<dbReference type="InterPro" id="IPR019195">
    <property type="entry name" value="ABC_ATPase_put"/>
</dbReference>
<dbReference type="GO" id="GO:0005524">
    <property type="term" value="F:ATP binding"/>
    <property type="evidence" value="ECO:0007669"/>
    <property type="project" value="UniProtKB-KW"/>
</dbReference>
<dbReference type="InterPro" id="IPR046834">
    <property type="entry name" value="ABC_ATPase_C"/>
</dbReference>
<accession>A0A9K3LJQ4</accession>
<protein>
    <submittedName>
        <fullName evidence="2">ABC transporter ATP-binding protein</fullName>
    </submittedName>
</protein>